<sequence>MACAELGSAGLINSADLLNASAVEMAFIGGGRTQPWMPQENQRFVV</sequence>
<name>A0ABY8VBK5_9CORY</name>
<protein>
    <submittedName>
        <fullName evidence="1">Uncharacterized protein</fullName>
    </submittedName>
</protein>
<proteinExistence type="predicted"/>
<gene>
    <name evidence="1" type="ORF">QP027_07880</name>
</gene>
<evidence type="ECO:0000313" key="1">
    <source>
        <dbReference type="EMBL" id="WIM67044.1"/>
    </source>
</evidence>
<keyword evidence="2" id="KW-1185">Reference proteome</keyword>
<reference evidence="1 2" key="1">
    <citation type="submission" date="2023-05" db="EMBL/GenBank/DDBJ databases">
        <title>Corynebacterium suedekumii sp. nov. and Corynebacterium breve sp. nov. isolated from raw cow's milk.</title>
        <authorList>
            <person name="Baer M.K."/>
            <person name="Mehl L."/>
            <person name="Hellmuth R."/>
            <person name="Marke G."/>
            <person name="Lipski A."/>
        </authorList>
    </citation>
    <scope>NUCLEOTIDE SEQUENCE [LARGE SCALE GENOMIC DNA]</scope>
    <source>
        <strain evidence="1 2">R4</strain>
    </source>
</reference>
<dbReference type="RefSeq" id="WP_284823851.1">
    <property type="nucleotide sequence ID" value="NZ_CP126969.1"/>
</dbReference>
<dbReference type="Proteomes" id="UP001225598">
    <property type="component" value="Chromosome"/>
</dbReference>
<organism evidence="1 2">
    <name type="scientific">Corynebacterium breve</name>
    <dbReference type="NCBI Taxonomy" id="3049799"/>
    <lineage>
        <taxon>Bacteria</taxon>
        <taxon>Bacillati</taxon>
        <taxon>Actinomycetota</taxon>
        <taxon>Actinomycetes</taxon>
        <taxon>Mycobacteriales</taxon>
        <taxon>Corynebacteriaceae</taxon>
        <taxon>Corynebacterium</taxon>
    </lineage>
</organism>
<evidence type="ECO:0000313" key="2">
    <source>
        <dbReference type="Proteomes" id="UP001225598"/>
    </source>
</evidence>
<dbReference type="EMBL" id="CP126969">
    <property type="protein sequence ID" value="WIM67044.1"/>
    <property type="molecule type" value="Genomic_DNA"/>
</dbReference>
<accession>A0ABY8VBK5</accession>